<dbReference type="InterPro" id="IPR051532">
    <property type="entry name" value="Ester_Hydrolysis_Enzymes"/>
</dbReference>
<proteinExistence type="predicted"/>
<dbReference type="RefSeq" id="WP_353295871.1">
    <property type="nucleotide sequence ID" value="NZ_BAABWH010000009.1"/>
</dbReference>
<feature type="chain" id="PRO_5047398968" evidence="1">
    <location>
        <begin position="40"/>
        <end position="225"/>
    </location>
</feature>
<evidence type="ECO:0000313" key="3">
    <source>
        <dbReference type="EMBL" id="GAA6146650.1"/>
    </source>
</evidence>
<sequence>MFADIASVFQVVRSRWIMHWLAVPAVSLLALLAAAASHADDSNPVVLLVGDSISAGLGVPVDKQWPLILEQKLQVEFPQLTVAVAAISGDTTSSGRGRLPSLLTAHAPTVTILALGGNDALRGTPLPLVKNNLIAMIDAAKNNNSEVALAGMQIPPNYGPTYTEGFRQMYIDLAEEYDLGLIPFLLEGVATVDGMMQSDGIHPTTDAQPVLANNVAPVITSLLQE</sequence>
<accession>A0ABQ0A2M0</accession>
<keyword evidence="4" id="KW-1185">Reference proteome</keyword>
<feature type="domain" description="SGNH hydrolase-type esterase" evidence="2">
    <location>
        <begin position="49"/>
        <end position="206"/>
    </location>
</feature>
<dbReference type="PANTHER" id="PTHR30383:SF24">
    <property type="entry name" value="THIOESTERASE 1_PROTEASE 1_LYSOPHOSPHOLIPASE L1"/>
    <property type="match status" value="1"/>
</dbReference>
<gene>
    <name evidence="3" type="ORF">NBRC116585_27680</name>
</gene>
<dbReference type="EMBL" id="BAABWH010000009">
    <property type="protein sequence ID" value="GAA6146650.1"/>
    <property type="molecule type" value="Genomic_DNA"/>
</dbReference>
<dbReference type="InterPro" id="IPR036514">
    <property type="entry name" value="SGNH_hydro_sf"/>
</dbReference>
<evidence type="ECO:0000256" key="1">
    <source>
        <dbReference type="SAM" id="SignalP"/>
    </source>
</evidence>
<dbReference type="CDD" id="cd01822">
    <property type="entry name" value="Lysophospholipase_L1_like"/>
    <property type="match status" value="1"/>
</dbReference>
<protein>
    <submittedName>
        <fullName evidence="3">Arylesterase</fullName>
    </submittedName>
</protein>
<comment type="caution">
    <text evidence="3">The sequence shown here is derived from an EMBL/GenBank/DDBJ whole genome shotgun (WGS) entry which is preliminary data.</text>
</comment>
<dbReference type="InterPro" id="IPR013830">
    <property type="entry name" value="SGNH_hydro"/>
</dbReference>
<dbReference type="PANTHER" id="PTHR30383">
    <property type="entry name" value="THIOESTERASE 1/PROTEASE 1/LYSOPHOSPHOLIPASE L1"/>
    <property type="match status" value="1"/>
</dbReference>
<evidence type="ECO:0000313" key="4">
    <source>
        <dbReference type="Proteomes" id="UP001481413"/>
    </source>
</evidence>
<dbReference type="SUPFAM" id="SSF52266">
    <property type="entry name" value="SGNH hydrolase"/>
    <property type="match status" value="1"/>
</dbReference>
<organism evidence="3 4">
    <name type="scientific">Thalassolituus maritimus</name>
    <dbReference type="NCBI Taxonomy" id="484498"/>
    <lineage>
        <taxon>Bacteria</taxon>
        <taxon>Pseudomonadati</taxon>
        <taxon>Pseudomonadota</taxon>
        <taxon>Gammaproteobacteria</taxon>
        <taxon>Oceanospirillales</taxon>
        <taxon>Oceanospirillaceae</taxon>
        <taxon>Thalassolituus</taxon>
    </lineage>
</organism>
<name>A0ABQ0A2M0_9GAMM</name>
<keyword evidence="1" id="KW-0732">Signal</keyword>
<reference evidence="3 4" key="1">
    <citation type="submission" date="2024-04" db="EMBL/GenBank/DDBJ databases">
        <title>Draft genome sequence of Thalassolituus maritimus NBRC 116585.</title>
        <authorList>
            <person name="Miyakawa T."/>
            <person name="Kusuya Y."/>
            <person name="Miura T."/>
        </authorList>
    </citation>
    <scope>NUCLEOTIDE SEQUENCE [LARGE SCALE GENOMIC DNA]</scope>
    <source>
        <strain evidence="3 4">5NW40-0001</strain>
    </source>
</reference>
<dbReference type="Pfam" id="PF13472">
    <property type="entry name" value="Lipase_GDSL_2"/>
    <property type="match status" value="1"/>
</dbReference>
<feature type="signal peptide" evidence="1">
    <location>
        <begin position="1"/>
        <end position="39"/>
    </location>
</feature>
<dbReference type="Gene3D" id="3.40.50.1110">
    <property type="entry name" value="SGNH hydrolase"/>
    <property type="match status" value="1"/>
</dbReference>
<evidence type="ECO:0000259" key="2">
    <source>
        <dbReference type="Pfam" id="PF13472"/>
    </source>
</evidence>
<dbReference type="Proteomes" id="UP001481413">
    <property type="component" value="Unassembled WGS sequence"/>
</dbReference>